<organism evidence="1 2">
    <name type="scientific">Clostridium perfringens</name>
    <dbReference type="NCBI Taxonomy" id="1502"/>
    <lineage>
        <taxon>Bacteria</taxon>
        <taxon>Bacillati</taxon>
        <taxon>Bacillota</taxon>
        <taxon>Clostridia</taxon>
        <taxon>Eubacteriales</taxon>
        <taxon>Clostridiaceae</taxon>
        <taxon>Clostridium</taxon>
    </lineage>
</organism>
<dbReference type="EMBL" id="JAALLZ010000006">
    <property type="protein sequence ID" value="NGU31164.1"/>
    <property type="molecule type" value="Genomic_DNA"/>
</dbReference>
<accession>A0AAP7BWS4</accession>
<gene>
    <name evidence="1" type="ORF">G6Z34_13825</name>
</gene>
<evidence type="ECO:0000313" key="2">
    <source>
        <dbReference type="Proteomes" id="UP000481454"/>
    </source>
</evidence>
<sequence>MGRSGNIGWGISNYFGLPNRKKKLLTKEFLTDFRDEIIRLDRENNAKCGDPREMNYEKEDYTTFYGQIEGTRLFYKALKNACKKHNLTKAIYEYAQNMEWYDGDCFDDDLVMEMVHKGVIEYNSGYLRELMESEDYDEEDDDTYKYKLIEKYKGYNVVECDKWLSDKESLEEIYKNKKNVEIIWLD</sequence>
<dbReference type="Proteomes" id="UP000481454">
    <property type="component" value="Unassembled WGS sequence"/>
</dbReference>
<protein>
    <submittedName>
        <fullName evidence="1">Uncharacterized protein</fullName>
    </submittedName>
</protein>
<proteinExistence type="predicted"/>
<dbReference type="RefSeq" id="WP_164801107.1">
    <property type="nucleotide sequence ID" value="NZ_JAALLZ010000006.1"/>
</dbReference>
<evidence type="ECO:0000313" key="1">
    <source>
        <dbReference type="EMBL" id="NGU31164.1"/>
    </source>
</evidence>
<dbReference type="AlphaFoldDB" id="A0AAP7BWS4"/>
<reference evidence="1 2" key="1">
    <citation type="submission" date="2020-02" db="EMBL/GenBank/DDBJ databases">
        <title>Genomic Insights into the Phylogeny and Genetic Plasticity of the Human and Animal Enteric Pathogen Clostridium perfringens.</title>
        <authorList>
            <person name="Feng Y."/>
            <person name="Hu Y."/>
        </authorList>
    </citation>
    <scope>NUCLEOTIDE SEQUENCE [LARGE SCALE GENOMIC DNA]</scope>
    <source>
        <strain evidence="1 2">CP-40</strain>
    </source>
</reference>
<name>A0AAP7BWS4_CLOPF</name>
<comment type="caution">
    <text evidence="1">The sequence shown here is derived from an EMBL/GenBank/DDBJ whole genome shotgun (WGS) entry which is preliminary data.</text>
</comment>